<organism evidence="1 2">
    <name type="scientific">Ameca splendens</name>
    <dbReference type="NCBI Taxonomy" id="208324"/>
    <lineage>
        <taxon>Eukaryota</taxon>
        <taxon>Metazoa</taxon>
        <taxon>Chordata</taxon>
        <taxon>Craniata</taxon>
        <taxon>Vertebrata</taxon>
        <taxon>Euteleostomi</taxon>
        <taxon>Actinopterygii</taxon>
        <taxon>Neopterygii</taxon>
        <taxon>Teleostei</taxon>
        <taxon>Neoteleostei</taxon>
        <taxon>Acanthomorphata</taxon>
        <taxon>Ovalentaria</taxon>
        <taxon>Atherinomorphae</taxon>
        <taxon>Cyprinodontiformes</taxon>
        <taxon>Goodeidae</taxon>
        <taxon>Ameca</taxon>
    </lineage>
</organism>
<evidence type="ECO:0000313" key="1">
    <source>
        <dbReference type="EMBL" id="MEQ2315258.1"/>
    </source>
</evidence>
<protein>
    <submittedName>
        <fullName evidence="1">Uncharacterized protein</fullName>
    </submittedName>
</protein>
<proteinExistence type="predicted"/>
<gene>
    <name evidence="1" type="ORF">AMECASPLE_020375</name>
</gene>
<sequence>PLRMPRQERSTFAALATVFSSAKSLLRGLPVPDRIVDRVHGPDAGQVPALQESVLYWSEVSPEAKFVVLSTLLVVQHFHCWADGWNVGEGSDLPGDLRLVGRHAAPGSGHPGPGLLLGVHEGQPATPELHIEAPLPSSTTSQPNRKEERWLRNRIYIFNPTQLRRRSAPPVPSLLIRHVSKTGMVEPVTPLYLLVTMKWLPA</sequence>
<feature type="non-terminal residue" evidence="1">
    <location>
        <position position="1"/>
    </location>
</feature>
<keyword evidence="2" id="KW-1185">Reference proteome</keyword>
<reference evidence="1 2" key="1">
    <citation type="submission" date="2021-06" db="EMBL/GenBank/DDBJ databases">
        <authorList>
            <person name="Palmer J.M."/>
        </authorList>
    </citation>
    <scope>NUCLEOTIDE SEQUENCE [LARGE SCALE GENOMIC DNA]</scope>
    <source>
        <strain evidence="1 2">AS_MEX2019</strain>
        <tissue evidence="1">Muscle</tissue>
    </source>
</reference>
<evidence type="ECO:0000313" key="2">
    <source>
        <dbReference type="Proteomes" id="UP001469553"/>
    </source>
</evidence>
<accession>A0ABV1ACU4</accession>
<dbReference type="EMBL" id="JAHRIP010086333">
    <property type="protein sequence ID" value="MEQ2315258.1"/>
    <property type="molecule type" value="Genomic_DNA"/>
</dbReference>
<name>A0ABV1ACU4_9TELE</name>
<dbReference type="Proteomes" id="UP001469553">
    <property type="component" value="Unassembled WGS sequence"/>
</dbReference>
<comment type="caution">
    <text evidence="1">The sequence shown here is derived from an EMBL/GenBank/DDBJ whole genome shotgun (WGS) entry which is preliminary data.</text>
</comment>